<evidence type="ECO:0000256" key="1">
    <source>
        <dbReference type="SAM" id="MobiDB-lite"/>
    </source>
</evidence>
<proteinExistence type="predicted"/>
<dbReference type="Proteomes" id="UP000327013">
    <property type="component" value="Chromosome 4"/>
</dbReference>
<dbReference type="AlphaFoldDB" id="A0A660KVZ6"/>
<feature type="compositionally biased region" description="Acidic residues" evidence="1">
    <location>
        <begin position="54"/>
        <end position="68"/>
    </location>
</feature>
<feature type="region of interest" description="Disordered" evidence="1">
    <location>
        <begin position="26"/>
        <end position="68"/>
    </location>
</feature>
<reference evidence="2 3" key="1">
    <citation type="submission" date="2019-06" db="EMBL/GenBank/DDBJ databases">
        <title>A chromosomal-level reference genome of Carpinus fangiana (Coryloideae, Betulaceae).</title>
        <authorList>
            <person name="Yang X."/>
            <person name="Wang Z."/>
            <person name="Zhang L."/>
            <person name="Hao G."/>
            <person name="Liu J."/>
            <person name="Yang Y."/>
        </authorList>
    </citation>
    <scope>NUCLEOTIDE SEQUENCE [LARGE SCALE GENOMIC DNA]</scope>
    <source>
        <strain evidence="2">Cfa_2016G</strain>
        <tissue evidence="2">Leaf</tissue>
    </source>
</reference>
<keyword evidence="3" id="KW-1185">Reference proteome</keyword>
<dbReference type="EMBL" id="CM017324">
    <property type="protein sequence ID" value="KAE8038459.1"/>
    <property type="molecule type" value="Genomic_DNA"/>
</dbReference>
<gene>
    <name evidence="2" type="ORF">FH972_010967</name>
</gene>
<accession>A0A660KVZ6</accession>
<protein>
    <submittedName>
        <fullName evidence="2">Uncharacterized protein</fullName>
    </submittedName>
</protein>
<organism evidence="2 3">
    <name type="scientific">Carpinus fangiana</name>
    <dbReference type="NCBI Taxonomy" id="176857"/>
    <lineage>
        <taxon>Eukaryota</taxon>
        <taxon>Viridiplantae</taxon>
        <taxon>Streptophyta</taxon>
        <taxon>Embryophyta</taxon>
        <taxon>Tracheophyta</taxon>
        <taxon>Spermatophyta</taxon>
        <taxon>Magnoliopsida</taxon>
        <taxon>eudicotyledons</taxon>
        <taxon>Gunneridae</taxon>
        <taxon>Pentapetalae</taxon>
        <taxon>rosids</taxon>
        <taxon>fabids</taxon>
        <taxon>Fagales</taxon>
        <taxon>Betulaceae</taxon>
        <taxon>Carpinus</taxon>
    </lineage>
</organism>
<feature type="compositionally biased region" description="Basic and acidic residues" evidence="1">
    <location>
        <begin position="44"/>
        <end position="53"/>
    </location>
</feature>
<evidence type="ECO:0000313" key="2">
    <source>
        <dbReference type="EMBL" id="KAE8038459.1"/>
    </source>
</evidence>
<sequence>MKLPMEMELTGEILAGNELGVAVERGAGRARDAAGPGPEDEEAKDFAEQKSGDGDEGNPEEGIEFPGDEVSEELRGFLNFPGIVSPRIRFQGVE</sequence>
<name>A0A660KVZ6_9ROSI</name>
<evidence type="ECO:0000313" key="3">
    <source>
        <dbReference type="Proteomes" id="UP000327013"/>
    </source>
</evidence>